<protein>
    <recommendedName>
        <fullName evidence="3">AB hydrolase-1 domain-containing protein</fullName>
    </recommendedName>
</protein>
<dbReference type="GO" id="GO:0006508">
    <property type="term" value="P:proteolysis"/>
    <property type="evidence" value="ECO:0007669"/>
    <property type="project" value="InterPro"/>
</dbReference>
<proteinExistence type="inferred from homology"/>
<dbReference type="InterPro" id="IPR000073">
    <property type="entry name" value="AB_hydrolase_1"/>
</dbReference>
<dbReference type="PRINTS" id="PR00793">
    <property type="entry name" value="PROAMNOPTASE"/>
</dbReference>
<evidence type="ECO:0000313" key="5">
    <source>
        <dbReference type="Proteomes" id="UP000629468"/>
    </source>
</evidence>
<dbReference type="InterPro" id="IPR002410">
    <property type="entry name" value="Peptidase_S33"/>
</dbReference>
<dbReference type="PANTHER" id="PTHR43194">
    <property type="entry name" value="HYDROLASE ALPHA/BETA FOLD FAMILY"/>
    <property type="match status" value="1"/>
</dbReference>
<accession>A0A8H7EUT6</accession>
<dbReference type="InterPro" id="IPR029058">
    <property type="entry name" value="AB_hydrolase_fold"/>
</dbReference>
<keyword evidence="2" id="KW-0378">Hydrolase</keyword>
<dbReference type="PIRSF" id="PIRSF005539">
    <property type="entry name" value="Pept_S33_TRI_F1"/>
    <property type="match status" value="1"/>
</dbReference>
<dbReference type="EMBL" id="JABXXO010000016">
    <property type="protein sequence ID" value="KAF7759834.1"/>
    <property type="molecule type" value="Genomic_DNA"/>
</dbReference>
<dbReference type="AlphaFoldDB" id="A0A8H7EUT6"/>
<dbReference type="Gene3D" id="3.40.50.1820">
    <property type="entry name" value="alpha/beta hydrolase"/>
    <property type="match status" value="1"/>
</dbReference>
<feature type="domain" description="AB hydrolase-1" evidence="3">
    <location>
        <begin position="48"/>
        <end position="302"/>
    </location>
</feature>
<sequence>MASTTSTESTSKIVNSVEGELVWEAPNAGKECRTFYKVYGDLKSGVRPLVCVHGGPGVSSHYLDVLSDITLERSIPVVLYDQIGNGRSTHFQEKRSDLSFWKEELFLEELKRLLVHLGIYDDYDLLGHSWGGMLVSRHSVRQPGGLKRLIIWSSTCSGALWLEAQAVLRKRLPQDVQDALDRCEKEGTTDSKEYQEAVAVFYARFLCTLDPMPGPMQESFRCMETDPTVYHTMNGPSEFHMIGPIKDFSMLDEAYKISVPTLLINGWNDEAADSCMYPYFKLIPRVRWIQFANSSHVAHFEEREKFMEIVGLFLTEEVY</sequence>
<dbReference type="PANTHER" id="PTHR43194:SF2">
    <property type="entry name" value="PEROXISOMAL MEMBRANE PROTEIN LPX1"/>
    <property type="match status" value="1"/>
</dbReference>
<evidence type="ECO:0000256" key="1">
    <source>
        <dbReference type="ARBA" id="ARBA00010088"/>
    </source>
</evidence>
<organism evidence="4 5">
    <name type="scientific">Agaricus bisporus var. burnettii</name>
    <dbReference type="NCBI Taxonomy" id="192524"/>
    <lineage>
        <taxon>Eukaryota</taxon>
        <taxon>Fungi</taxon>
        <taxon>Dikarya</taxon>
        <taxon>Basidiomycota</taxon>
        <taxon>Agaricomycotina</taxon>
        <taxon>Agaricomycetes</taxon>
        <taxon>Agaricomycetidae</taxon>
        <taxon>Agaricales</taxon>
        <taxon>Agaricineae</taxon>
        <taxon>Agaricaceae</taxon>
        <taxon>Agaricus</taxon>
    </lineage>
</organism>
<dbReference type="SUPFAM" id="SSF53474">
    <property type="entry name" value="alpha/beta-Hydrolases"/>
    <property type="match status" value="1"/>
</dbReference>
<dbReference type="GO" id="GO:0008233">
    <property type="term" value="F:peptidase activity"/>
    <property type="evidence" value="ECO:0007669"/>
    <property type="project" value="InterPro"/>
</dbReference>
<reference evidence="4 5" key="1">
    <citation type="journal article" name="Sci. Rep.">
        <title>Telomere-to-telomere assembled and centromere annotated genomes of the two main subspecies of the button mushroom Agaricus bisporus reveal especially polymorphic chromosome ends.</title>
        <authorList>
            <person name="Sonnenberg A.S.M."/>
            <person name="Sedaghat-Telgerd N."/>
            <person name="Lavrijssen B."/>
            <person name="Ohm R.A."/>
            <person name="Hendrickx P.M."/>
            <person name="Scholtmeijer K."/>
            <person name="Baars J.J.P."/>
            <person name="van Peer A."/>
        </authorList>
    </citation>
    <scope>NUCLEOTIDE SEQUENCE [LARGE SCALE GENOMIC DNA]</scope>
    <source>
        <strain evidence="4 5">H119_p4</strain>
    </source>
</reference>
<comment type="caution">
    <text evidence="4">The sequence shown here is derived from an EMBL/GenBank/DDBJ whole genome shotgun (WGS) entry which is preliminary data.</text>
</comment>
<dbReference type="Proteomes" id="UP000629468">
    <property type="component" value="Unassembled WGS sequence"/>
</dbReference>
<gene>
    <name evidence="4" type="ORF">Agabi119p4_11529</name>
</gene>
<dbReference type="NCBIfam" id="TIGR01250">
    <property type="entry name" value="pro_imino_pep_2"/>
    <property type="match status" value="1"/>
</dbReference>
<evidence type="ECO:0000259" key="3">
    <source>
        <dbReference type="Pfam" id="PF00561"/>
    </source>
</evidence>
<dbReference type="Pfam" id="PF00561">
    <property type="entry name" value="Abhydrolase_1"/>
    <property type="match status" value="1"/>
</dbReference>
<dbReference type="InterPro" id="IPR050228">
    <property type="entry name" value="Carboxylesterase_BioH"/>
</dbReference>
<dbReference type="InterPro" id="IPR005945">
    <property type="entry name" value="Pro_imino_pep"/>
</dbReference>
<evidence type="ECO:0000313" key="4">
    <source>
        <dbReference type="EMBL" id="KAF7759834.1"/>
    </source>
</evidence>
<comment type="similarity">
    <text evidence="1">Belongs to the peptidase S33 family.</text>
</comment>
<evidence type="ECO:0000256" key="2">
    <source>
        <dbReference type="ARBA" id="ARBA00022801"/>
    </source>
</evidence>
<name>A0A8H7EUT6_AGABI</name>